<protein>
    <submittedName>
        <fullName evidence="1">Uncharacterized protein</fullName>
    </submittedName>
</protein>
<organism evidence="1 2">
    <name type="scientific">Paracoccus liaowanqingii</name>
    <dbReference type="NCBI Taxonomy" id="2560053"/>
    <lineage>
        <taxon>Bacteria</taxon>
        <taxon>Pseudomonadati</taxon>
        <taxon>Pseudomonadota</taxon>
        <taxon>Alphaproteobacteria</taxon>
        <taxon>Rhodobacterales</taxon>
        <taxon>Paracoccaceae</taxon>
        <taxon>Paracoccus</taxon>
    </lineage>
</organism>
<dbReference type="OrthoDB" id="7775018at2"/>
<reference evidence="1 2" key="1">
    <citation type="submission" date="2019-03" db="EMBL/GenBank/DDBJ databases">
        <authorList>
            <person name="Li J."/>
        </authorList>
    </citation>
    <scope>NUCLEOTIDE SEQUENCE [LARGE SCALE GENOMIC DNA]</scope>
    <source>
        <strain evidence="1 2">3058</strain>
    </source>
</reference>
<keyword evidence="2" id="KW-1185">Reference proteome</keyword>
<evidence type="ECO:0000313" key="2">
    <source>
        <dbReference type="Proteomes" id="UP000297972"/>
    </source>
</evidence>
<dbReference type="AlphaFoldDB" id="A0A4Z1CL99"/>
<comment type="caution">
    <text evidence="1">The sequence shown here is derived from an EMBL/GenBank/DDBJ whole genome shotgun (WGS) entry which is preliminary data.</text>
</comment>
<accession>A0A4Z1CL99</accession>
<dbReference type="EMBL" id="SRPG01000124">
    <property type="protein sequence ID" value="TGN57838.1"/>
    <property type="molecule type" value="Genomic_DNA"/>
</dbReference>
<sequence length="116" mass="12745">MKDTTAPNTGTPASMEQINDLIAQLKTFNNLLADLLRGRDQPAISDVIRDHLIAVQKIEASFTAATEHLIAALRRQEALDRSSRDQSILERLGRLEAQNSRVLDLLGHPMAGSSDD</sequence>
<dbReference type="RefSeq" id="WP_135817975.1">
    <property type="nucleotide sequence ID" value="NZ_SRPG01000124.1"/>
</dbReference>
<dbReference type="Proteomes" id="UP000297972">
    <property type="component" value="Unassembled WGS sequence"/>
</dbReference>
<name>A0A4Z1CL99_9RHOB</name>
<gene>
    <name evidence="1" type="ORF">E4L95_12975</name>
</gene>
<proteinExistence type="predicted"/>
<evidence type="ECO:0000313" key="1">
    <source>
        <dbReference type="EMBL" id="TGN57838.1"/>
    </source>
</evidence>